<evidence type="ECO:0008006" key="4">
    <source>
        <dbReference type="Google" id="ProtNLM"/>
    </source>
</evidence>
<reference evidence="2 3" key="1">
    <citation type="submission" date="2022-09" db="EMBL/GenBank/DDBJ databases">
        <authorList>
            <person name="Palmer J.M."/>
        </authorList>
    </citation>
    <scope>NUCLEOTIDE SEQUENCE [LARGE SCALE GENOMIC DNA]</scope>
    <source>
        <strain evidence="2 3">DSM 7382</strain>
    </source>
</reference>
<dbReference type="EMBL" id="JASBNA010000008">
    <property type="protein sequence ID" value="KAK7689700.1"/>
    <property type="molecule type" value="Genomic_DNA"/>
</dbReference>
<evidence type="ECO:0000313" key="3">
    <source>
        <dbReference type="Proteomes" id="UP001385951"/>
    </source>
</evidence>
<feature type="compositionally biased region" description="Low complexity" evidence="1">
    <location>
        <begin position="73"/>
        <end position="82"/>
    </location>
</feature>
<name>A0AAW0G8C8_9APHY</name>
<dbReference type="Proteomes" id="UP001385951">
    <property type="component" value="Unassembled WGS sequence"/>
</dbReference>
<evidence type="ECO:0000313" key="2">
    <source>
        <dbReference type="EMBL" id="KAK7689700.1"/>
    </source>
</evidence>
<keyword evidence="3" id="KW-1185">Reference proteome</keyword>
<dbReference type="InterPro" id="IPR041078">
    <property type="entry name" value="Plavaka"/>
</dbReference>
<proteinExistence type="predicted"/>
<organism evidence="2 3">
    <name type="scientific">Cerrena zonata</name>
    <dbReference type="NCBI Taxonomy" id="2478898"/>
    <lineage>
        <taxon>Eukaryota</taxon>
        <taxon>Fungi</taxon>
        <taxon>Dikarya</taxon>
        <taxon>Basidiomycota</taxon>
        <taxon>Agaricomycotina</taxon>
        <taxon>Agaricomycetes</taxon>
        <taxon>Polyporales</taxon>
        <taxon>Cerrenaceae</taxon>
        <taxon>Cerrena</taxon>
    </lineage>
</organism>
<gene>
    <name evidence="2" type="ORF">QCA50_007495</name>
</gene>
<sequence length="681" mass="76537">MPATRTYLFPCVESCTHGSQTARGLSIHQAKCKVYKHVQDRDFEAMARQLQSIHSSRIEAVPQAQQAPSGVPSSSLNSTSDTMSDHLNIEDAIIPIDYGEPPPPEPLNVPVGRGHRRKRPTWKVLEQKRTVPSPAAPSRSTVPPAPIFNPVFELHRTSPDRYGLYSAYETPIIPTIPNTSSHNPTPITFIEPASQVPSNLARRATSNPSNDLSTKLDGCSNKSSRLVMNWFWKSSSKSLEDCDELVHEVIRKVKQDDLANFSAKRETALMDAALQRDGDTWHESTVSIQVPDGRPHPPGSNSPIPLFSVPGLMHRSVVEVIKETWSSPDAPPFQYVSFRQYWAKGPTGEHEHVYGELYTSDAFLDAHEALQHQLPEEGCDLERVICAVMLYSDSTHLASFGDASLWPLYMYFGNQSKYERLPDSFHDFYLELTGEGPPADVLTHCRRELMHSVLRTVFDSDFLHAYEHGIVLKCPDGITRRIFPRIFTYSADYPEKVLLASIRNLGTCPCPRCEVKKAQILQVGTIPDTTLRTNHKRINCHPLRHKVKLARAAIYERGKGVKSTAVEDILSPLSYVPTSNAFADLFGDTFNYFSLFVVDLMHELELGVWKALLIHLIRMLVSLGGTTIQLFNERFRQVPTFGRSKIRRFDNNTSALKKLAARNYEDMLQGSNSLLHRSGLI</sequence>
<protein>
    <recommendedName>
        <fullName evidence="4">Transposase</fullName>
    </recommendedName>
</protein>
<comment type="caution">
    <text evidence="2">The sequence shown here is derived from an EMBL/GenBank/DDBJ whole genome shotgun (WGS) entry which is preliminary data.</text>
</comment>
<accession>A0AAW0G8C8</accession>
<feature type="compositionally biased region" description="Polar residues" evidence="1">
    <location>
        <begin position="63"/>
        <end position="72"/>
    </location>
</feature>
<dbReference type="AlphaFoldDB" id="A0AAW0G8C8"/>
<feature type="region of interest" description="Disordered" evidence="1">
    <location>
        <begin position="59"/>
        <end position="83"/>
    </location>
</feature>
<dbReference type="Pfam" id="PF18759">
    <property type="entry name" value="Plavaka"/>
    <property type="match status" value="1"/>
</dbReference>
<evidence type="ECO:0000256" key="1">
    <source>
        <dbReference type="SAM" id="MobiDB-lite"/>
    </source>
</evidence>